<protein>
    <submittedName>
        <fullName evidence="2">Uncharacterized protein</fullName>
    </submittedName>
</protein>
<feature type="compositionally biased region" description="Acidic residues" evidence="1">
    <location>
        <begin position="251"/>
        <end position="263"/>
    </location>
</feature>
<accession>A0A3N4HM08</accession>
<sequence>SNPSPVINFRQPAQYAVRKNKNRKTHFCAYYHRNHFKKGDQINWEDEHTNLIKCYMFEKSYFGLGKGKPKNIKQRHARDFLRGISSCNCDHPKAHAMVDKIAGAMSRIGDELRSENRLIQAYDSNGNIRPGHETLRSDEGRFILNFAQTCASATVNDTNMDNLVRILKTFFGARLHAALERYIETPALTTQYNNAKAAFNENTATAAQKLEMTRLEAAFNVQTANRNALLDRHTDYYADTIMIENEEIPDELEDPADSGDEDFYLNLSKR</sequence>
<proteinExistence type="predicted"/>
<gene>
    <name evidence="2" type="ORF">BJ508DRAFT_336894</name>
</gene>
<dbReference type="Proteomes" id="UP000275078">
    <property type="component" value="Unassembled WGS sequence"/>
</dbReference>
<feature type="non-terminal residue" evidence="2">
    <location>
        <position position="1"/>
    </location>
</feature>
<evidence type="ECO:0000256" key="1">
    <source>
        <dbReference type="SAM" id="MobiDB-lite"/>
    </source>
</evidence>
<evidence type="ECO:0000313" key="3">
    <source>
        <dbReference type="Proteomes" id="UP000275078"/>
    </source>
</evidence>
<organism evidence="2 3">
    <name type="scientific">Ascobolus immersus RN42</name>
    <dbReference type="NCBI Taxonomy" id="1160509"/>
    <lineage>
        <taxon>Eukaryota</taxon>
        <taxon>Fungi</taxon>
        <taxon>Dikarya</taxon>
        <taxon>Ascomycota</taxon>
        <taxon>Pezizomycotina</taxon>
        <taxon>Pezizomycetes</taxon>
        <taxon>Pezizales</taxon>
        <taxon>Ascobolaceae</taxon>
        <taxon>Ascobolus</taxon>
    </lineage>
</organism>
<feature type="region of interest" description="Disordered" evidence="1">
    <location>
        <begin position="251"/>
        <end position="270"/>
    </location>
</feature>
<name>A0A3N4HM08_ASCIM</name>
<reference evidence="2 3" key="1">
    <citation type="journal article" date="2018" name="Nat. Ecol. Evol.">
        <title>Pezizomycetes genomes reveal the molecular basis of ectomycorrhizal truffle lifestyle.</title>
        <authorList>
            <person name="Murat C."/>
            <person name="Payen T."/>
            <person name="Noel B."/>
            <person name="Kuo A."/>
            <person name="Morin E."/>
            <person name="Chen J."/>
            <person name="Kohler A."/>
            <person name="Krizsan K."/>
            <person name="Balestrini R."/>
            <person name="Da Silva C."/>
            <person name="Montanini B."/>
            <person name="Hainaut M."/>
            <person name="Levati E."/>
            <person name="Barry K.W."/>
            <person name="Belfiori B."/>
            <person name="Cichocki N."/>
            <person name="Clum A."/>
            <person name="Dockter R.B."/>
            <person name="Fauchery L."/>
            <person name="Guy J."/>
            <person name="Iotti M."/>
            <person name="Le Tacon F."/>
            <person name="Lindquist E.A."/>
            <person name="Lipzen A."/>
            <person name="Malagnac F."/>
            <person name="Mello A."/>
            <person name="Molinier V."/>
            <person name="Miyauchi S."/>
            <person name="Poulain J."/>
            <person name="Riccioni C."/>
            <person name="Rubini A."/>
            <person name="Sitrit Y."/>
            <person name="Splivallo R."/>
            <person name="Traeger S."/>
            <person name="Wang M."/>
            <person name="Zifcakova L."/>
            <person name="Wipf D."/>
            <person name="Zambonelli A."/>
            <person name="Paolocci F."/>
            <person name="Nowrousian M."/>
            <person name="Ottonello S."/>
            <person name="Baldrian P."/>
            <person name="Spatafora J.W."/>
            <person name="Henrissat B."/>
            <person name="Nagy L.G."/>
            <person name="Aury J.M."/>
            <person name="Wincker P."/>
            <person name="Grigoriev I.V."/>
            <person name="Bonfante P."/>
            <person name="Martin F.M."/>
        </authorList>
    </citation>
    <scope>NUCLEOTIDE SEQUENCE [LARGE SCALE GENOMIC DNA]</scope>
    <source>
        <strain evidence="2 3">RN42</strain>
    </source>
</reference>
<dbReference type="EMBL" id="ML120116">
    <property type="protein sequence ID" value="RPA70704.1"/>
    <property type="molecule type" value="Genomic_DNA"/>
</dbReference>
<evidence type="ECO:0000313" key="2">
    <source>
        <dbReference type="EMBL" id="RPA70704.1"/>
    </source>
</evidence>
<keyword evidence="3" id="KW-1185">Reference proteome</keyword>
<dbReference type="AlphaFoldDB" id="A0A3N4HM08"/>